<dbReference type="EMBL" id="JBFXLT010000004">
    <property type="protein sequence ID" value="KAL2821671.1"/>
    <property type="molecule type" value="Genomic_DNA"/>
</dbReference>
<gene>
    <name evidence="2" type="ORF">BJX63DRAFT_223842</name>
</gene>
<organism evidence="2 3">
    <name type="scientific">Aspergillus granulosus</name>
    <dbReference type="NCBI Taxonomy" id="176169"/>
    <lineage>
        <taxon>Eukaryota</taxon>
        <taxon>Fungi</taxon>
        <taxon>Dikarya</taxon>
        <taxon>Ascomycota</taxon>
        <taxon>Pezizomycotina</taxon>
        <taxon>Eurotiomycetes</taxon>
        <taxon>Eurotiomycetidae</taxon>
        <taxon>Eurotiales</taxon>
        <taxon>Aspergillaceae</taxon>
        <taxon>Aspergillus</taxon>
        <taxon>Aspergillus subgen. Nidulantes</taxon>
    </lineage>
</organism>
<keyword evidence="1" id="KW-1133">Transmembrane helix</keyword>
<keyword evidence="3" id="KW-1185">Reference proteome</keyword>
<feature type="transmembrane region" description="Helical" evidence="1">
    <location>
        <begin position="6"/>
        <end position="29"/>
    </location>
</feature>
<reference evidence="2 3" key="1">
    <citation type="submission" date="2024-07" db="EMBL/GenBank/DDBJ databases">
        <title>Section-level genome sequencing and comparative genomics of Aspergillus sections Usti and Cavernicolus.</title>
        <authorList>
            <consortium name="Lawrence Berkeley National Laboratory"/>
            <person name="Nybo J.L."/>
            <person name="Vesth T.C."/>
            <person name="Theobald S."/>
            <person name="Frisvad J.C."/>
            <person name="Larsen T.O."/>
            <person name="Kjaerboelling I."/>
            <person name="Rothschild-Mancinelli K."/>
            <person name="Lyhne E.K."/>
            <person name="Kogle M.E."/>
            <person name="Barry K."/>
            <person name="Clum A."/>
            <person name="Na H."/>
            <person name="Ledsgaard L."/>
            <person name="Lin J."/>
            <person name="Lipzen A."/>
            <person name="Kuo A."/>
            <person name="Riley R."/>
            <person name="Mondo S."/>
            <person name="Labutti K."/>
            <person name="Haridas S."/>
            <person name="Pangalinan J."/>
            <person name="Salamov A.A."/>
            <person name="Simmons B.A."/>
            <person name="Magnuson J.K."/>
            <person name="Chen J."/>
            <person name="Drula E."/>
            <person name="Henrissat B."/>
            <person name="Wiebenga A."/>
            <person name="Lubbers R.J."/>
            <person name="Gomes A.C."/>
            <person name="Makela M.R."/>
            <person name="Stajich J."/>
            <person name="Grigoriev I.V."/>
            <person name="Mortensen U.H."/>
            <person name="De Vries R.P."/>
            <person name="Baker S.E."/>
            <person name="Andersen M.R."/>
        </authorList>
    </citation>
    <scope>NUCLEOTIDE SEQUENCE [LARGE SCALE GENOMIC DNA]</scope>
    <source>
        <strain evidence="2 3">CBS 588.65</strain>
    </source>
</reference>
<dbReference type="Proteomes" id="UP001610334">
    <property type="component" value="Unassembled WGS sequence"/>
</dbReference>
<comment type="caution">
    <text evidence="2">The sequence shown here is derived from an EMBL/GenBank/DDBJ whole genome shotgun (WGS) entry which is preliminary data.</text>
</comment>
<protein>
    <submittedName>
        <fullName evidence="2">Uncharacterized protein</fullName>
    </submittedName>
</protein>
<accession>A0ABR4I1Q8</accession>
<name>A0ABR4I1Q8_9EURO</name>
<evidence type="ECO:0000313" key="2">
    <source>
        <dbReference type="EMBL" id="KAL2821671.1"/>
    </source>
</evidence>
<keyword evidence="1" id="KW-0472">Membrane</keyword>
<evidence type="ECO:0000256" key="1">
    <source>
        <dbReference type="SAM" id="Phobius"/>
    </source>
</evidence>
<evidence type="ECO:0000313" key="3">
    <source>
        <dbReference type="Proteomes" id="UP001610334"/>
    </source>
</evidence>
<keyword evidence="1" id="KW-0812">Transmembrane</keyword>
<proteinExistence type="predicted"/>
<sequence>MRVFTLSNYFGLMTMISLSVSYFALSYWLHYDPIKWLPLTVCTATEALNAQRLPDHFCGYSGNKSSLIQSRLLLLWTDRQILQVPIVFLNSVSPR</sequence>